<comment type="caution">
    <text evidence="1">The sequence shown here is derived from an EMBL/GenBank/DDBJ whole genome shotgun (WGS) entry which is preliminary data.</text>
</comment>
<reference evidence="1" key="1">
    <citation type="submission" date="2022-08" db="EMBL/GenBank/DDBJ databases">
        <title>Genome Sequence of Lecanicillium fungicola.</title>
        <authorList>
            <person name="Buettner E."/>
        </authorList>
    </citation>
    <scope>NUCLEOTIDE SEQUENCE</scope>
    <source>
        <strain evidence="1">Babe33</strain>
    </source>
</reference>
<evidence type="ECO:0000313" key="2">
    <source>
        <dbReference type="Proteomes" id="UP001143910"/>
    </source>
</evidence>
<name>A0ACC1MCD6_9HYPO</name>
<protein>
    <submittedName>
        <fullName evidence="1">Uncharacterized protein</fullName>
    </submittedName>
</protein>
<gene>
    <name evidence="1" type="ORF">NQ176_g11425</name>
</gene>
<proteinExistence type="predicted"/>
<sequence>MSNGTAVRPGATAPAPKPKTFKTLADLSSDQRDDSTIIEAPQTKDEIEKVVRDAKQRFRDTLPKGYLNEEEYRLYERLYGAPLRETTPEDVGIPEHADMGGSTSDRHGVLLRELADGEFEEVGYELAEQALLDGEAMDNFVIEKDPGYIELLARSDRERAALEQLQKDFEAVERAQEGSAYEAEEGPVDEDVPGNSQEESSWTTEDYPTYQKNSMAAPWRSCSRRTVW</sequence>
<evidence type="ECO:0000313" key="1">
    <source>
        <dbReference type="EMBL" id="KAJ2955095.1"/>
    </source>
</evidence>
<dbReference type="EMBL" id="JANJQO010003915">
    <property type="protein sequence ID" value="KAJ2955095.1"/>
    <property type="molecule type" value="Genomic_DNA"/>
</dbReference>
<keyword evidence="2" id="KW-1185">Reference proteome</keyword>
<dbReference type="Proteomes" id="UP001143910">
    <property type="component" value="Unassembled WGS sequence"/>
</dbReference>
<accession>A0ACC1MCD6</accession>
<organism evidence="1 2">
    <name type="scientific">Zarea fungicola</name>
    <dbReference type="NCBI Taxonomy" id="93591"/>
    <lineage>
        <taxon>Eukaryota</taxon>
        <taxon>Fungi</taxon>
        <taxon>Dikarya</taxon>
        <taxon>Ascomycota</taxon>
        <taxon>Pezizomycotina</taxon>
        <taxon>Sordariomycetes</taxon>
        <taxon>Hypocreomycetidae</taxon>
        <taxon>Hypocreales</taxon>
        <taxon>Cordycipitaceae</taxon>
        <taxon>Zarea</taxon>
    </lineage>
</organism>